<feature type="compositionally biased region" description="Basic and acidic residues" evidence="1">
    <location>
        <begin position="113"/>
        <end position="131"/>
    </location>
</feature>
<dbReference type="PROSITE" id="PS50222">
    <property type="entry name" value="EF_HAND_2"/>
    <property type="match status" value="1"/>
</dbReference>
<name>A0A915JF76_ROMCU</name>
<feature type="compositionally biased region" description="Polar residues" evidence="1">
    <location>
        <begin position="132"/>
        <end position="142"/>
    </location>
</feature>
<dbReference type="SUPFAM" id="SSF47473">
    <property type="entry name" value="EF-hand"/>
    <property type="match status" value="1"/>
</dbReference>
<feature type="compositionally biased region" description="Basic and acidic residues" evidence="1">
    <location>
        <begin position="52"/>
        <end position="83"/>
    </location>
</feature>
<organism evidence="3 4">
    <name type="scientific">Romanomermis culicivorax</name>
    <name type="common">Nematode worm</name>
    <dbReference type="NCBI Taxonomy" id="13658"/>
    <lineage>
        <taxon>Eukaryota</taxon>
        <taxon>Metazoa</taxon>
        <taxon>Ecdysozoa</taxon>
        <taxon>Nematoda</taxon>
        <taxon>Enoplea</taxon>
        <taxon>Dorylaimia</taxon>
        <taxon>Mermithida</taxon>
        <taxon>Mermithoidea</taxon>
        <taxon>Mermithidae</taxon>
        <taxon>Romanomermis</taxon>
    </lineage>
</organism>
<reference evidence="4" key="1">
    <citation type="submission" date="2022-11" db="UniProtKB">
        <authorList>
            <consortium name="WormBaseParasite"/>
        </authorList>
    </citation>
    <scope>IDENTIFICATION</scope>
</reference>
<keyword evidence="3" id="KW-1185">Reference proteome</keyword>
<dbReference type="OMA" id="EGNCKPA"/>
<dbReference type="PANTHER" id="PTHR46763">
    <property type="entry name" value="DYNEIN REGULATORY COMPLEX PROTEIN 8"/>
    <property type="match status" value="1"/>
</dbReference>
<evidence type="ECO:0000256" key="1">
    <source>
        <dbReference type="SAM" id="MobiDB-lite"/>
    </source>
</evidence>
<dbReference type="WBParaSite" id="nRc.2.0.1.t24465-RA">
    <property type="protein sequence ID" value="nRc.2.0.1.t24465-RA"/>
    <property type="gene ID" value="nRc.2.0.1.g24465"/>
</dbReference>
<dbReference type="GO" id="GO:0005509">
    <property type="term" value="F:calcium ion binding"/>
    <property type="evidence" value="ECO:0007669"/>
    <property type="project" value="InterPro"/>
</dbReference>
<evidence type="ECO:0000259" key="2">
    <source>
        <dbReference type="PROSITE" id="PS50222"/>
    </source>
</evidence>
<dbReference type="FunFam" id="1.10.238.10:FF:000001">
    <property type="entry name" value="Calmodulin 1"/>
    <property type="match status" value="1"/>
</dbReference>
<dbReference type="PANTHER" id="PTHR46763:SF1">
    <property type="entry name" value="DYNEIN REGULATORY COMPLEX PROTEIN 8"/>
    <property type="match status" value="1"/>
</dbReference>
<feature type="compositionally biased region" description="Low complexity" evidence="1">
    <location>
        <begin position="164"/>
        <end position="175"/>
    </location>
</feature>
<dbReference type="Gene3D" id="1.10.238.10">
    <property type="entry name" value="EF-hand"/>
    <property type="match status" value="2"/>
</dbReference>
<sequence>MKELEHFGRMGDSSHAAKQLHSDEEDEEEEEEKHHERRSTGDIGVDQQIPTKPEDDHRMSLRGEDAGHEEKLNYKHKSMDESVSHSAGGAEETDVRSLRRKSSSQDNAQIGEQDFRQEQKRSSPSDVERRSSAASLKPSQRLPSAAGIVVDTGEQDLDRRKSSAEISAIVAASSAGRRRSSNDVASLPDGRTSRRSVVEEASPQVTTVIHEERISPTVERSEERDVVHEAEQKEIGVEAEDLGTVLRCLNLNPTQSQIKDLRRQFNGDSKKITWSKFYPNVISIIEEGNCKPASEDELISAFSYLDVEKKGYLTFDQLKHFLLNMGEPLNDEEFEQMLHTLTIGSDPECFNYIEYAKRLAC</sequence>
<dbReference type="AlphaFoldDB" id="A0A915JF76"/>
<proteinExistence type="predicted"/>
<protein>
    <submittedName>
        <fullName evidence="4">EF-hand domain-containing protein</fullName>
    </submittedName>
</protein>
<dbReference type="InterPro" id="IPR002048">
    <property type="entry name" value="EF_hand_dom"/>
</dbReference>
<dbReference type="InterPro" id="IPR011992">
    <property type="entry name" value="EF-hand-dom_pair"/>
</dbReference>
<evidence type="ECO:0000313" key="4">
    <source>
        <dbReference type="WBParaSite" id="nRc.2.0.1.t24465-RA"/>
    </source>
</evidence>
<feature type="domain" description="EF-hand" evidence="2">
    <location>
        <begin position="293"/>
        <end position="328"/>
    </location>
</feature>
<feature type="region of interest" description="Disordered" evidence="1">
    <location>
        <begin position="1"/>
        <end position="204"/>
    </location>
</feature>
<dbReference type="Proteomes" id="UP000887565">
    <property type="component" value="Unplaced"/>
</dbReference>
<evidence type="ECO:0000313" key="3">
    <source>
        <dbReference type="Proteomes" id="UP000887565"/>
    </source>
</evidence>
<accession>A0A915JF76</accession>